<feature type="domain" description="N-acetyltransferase" evidence="3">
    <location>
        <begin position="7"/>
        <end position="169"/>
    </location>
</feature>
<sequence length="183" mass="19758">MGAEGTWVSRAATPEDVPGLLELVHAAYRGGPDVAGWTTEAHLLDGLRADRQMVLDMISAPGSQIRLLLDGDEPLACCHVDVSGGDTGYFGFFAVRPGRQGGGIGSTILAEAERIAAEHGCHRMRMTVLSARSDLIAYYERRGYRRTGATEPFPYGDERFGTPKRPDLEFAELVKPLGTPAAR</sequence>
<organism evidence="4 5">
    <name type="scientific">Actinocatenispora rupis</name>
    <dbReference type="NCBI Taxonomy" id="519421"/>
    <lineage>
        <taxon>Bacteria</taxon>
        <taxon>Bacillati</taxon>
        <taxon>Actinomycetota</taxon>
        <taxon>Actinomycetes</taxon>
        <taxon>Micromonosporales</taxon>
        <taxon>Micromonosporaceae</taxon>
        <taxon>Actinocatenispora</taxon>
    </lineage>
</organism>
<name>A0A8J3J3Z1_9ACTN</name>
<comment type="caution">
    <text evidence="4">The sequence shown here is derived from an EMBL/GenBank/DDBJ whole genome shotgun (WGS) entry which is preliminary data.</text>
</comment>
<keyword evidence="1" id="KW-0808">Transferase</keyword>
<dbReference type="PANTHER" id="PTHR43877:SF2">
    <property type="entry name" value="AMINOALKYLPHOSPHONATE N-ACETYLTRANSFERASE-RELATED"/>
    <property type="match status" value="1"/>
</dbReference>
<accession>A0A8J3J3Z1</accession>
<keyword evidence="5" id="KW-1185">Reference proteome</keyword>
<dbReference type="EMBL" id="BOMB01000026">
    <property type="protein sequence ID" value="GID13763.1"/>
    <property type="molecule type" value="Genomic_DNA"/>
</dbReference>
<dbReference type="CDD" id="cd04301">
    <property type="entry name" value="NAT_SF"/>
    <property type="match status" value="1"/>
</dbReference>
<dbReference type="Pfam" id="PF00583">
    <property type="entry name" value="Acetyltransf_1"/>
    <property type="match status" value="1"/>
</dbReference>
<dbReference type="InterPro" id="IPR000182">
    <property type="entry name" value="GNAT_dom"/>
</dbReference>
<proteinExistence type="predicted"/>
<dbReference type="AlphaFoldDB" id="A0A8J3J3Z1"/>
<evidence type="ECO:0000313" key="4">
    <source>
        <dbReference type="EMBL" id="GID13763.1"/>
    </source>
</evidence>
<dbReference type="Proteomes" id="UP000612808">
    <property type="component" value="Unassembled WGS sequence"/>
</dbReference>
<dbReference type="InterPro" id="IPR050832">
    <property type="entry name" value="Bact_Acetyltransf"/>
</dbReference>
<dbReference type="PROSITE" id="PS51186">
    <property type="entry name" value="GNAT"/>
    <property type="match status" value="1"/>
</dbReference>
<dbReference type="Gene3D" id="3.40.630.30">
    <property type="match status" value="1"/>
</dbReference>
<dbReference type="RefSeq" id="WP_203661074.1">
    <property type="nucleotide sequence ID" value="NZ_BAAAZM010000020.1"/>
</dbReference>
<evidence type="ECO:0000256" key="1">
    <source>
        <dbReference type="ARBA" id="ARBA00022679"/>
    </source>
</evidence>
<gene>
    <name evidence="4" type="ORF">Aru02nite_46520</name>
</gene>
<evidence type="ECO:0000259" key="3">
    <source>
        <dbReference type="PROSITE" id="PS51186"/>
    </source>
</evidence>
<dbReference type="GO" id="GO:0016747">
    <property type="term" value="F:acyltransferase activity, transferring groups other than amino-acyl groups"/>
    <property type="evidence" value="ECO:0007669"/>
    <property type="project" value="InterPro"/>
</dbReference>
<reference evidence="4" key="1">
    <citation type="submission" date="2021-01" db="EMBL/GenBank/DDBJ databases">
        <title>Whole genome shotgun sequence of Actinocatenispora rupis NBRC 107355.</title>
        <authorList>
            <person name="Komaki H."/>
            <person name="Tamura T."/>
        </authorList>
    </citation>
    <scope>NUCLEOTIDE SEQUENCE</scope>
    <source>
        <strain evidence="4">NBRC 107355</strain>
    </source>
</reference>
<dbReference type="InterPro" id="IPR016181">
    <property type="entry name" value="Acyl_CoA_acyltransferase"/>
</dbReference>
<keyword evidence="2" id="KW-0012">Acyltransferase</keyword>
<evidence type="ECO:0000313" key="5">
    <source>
        <dbReference type="Proteomes" id="UP000612808"/>
    </source>
</evidence>
<dbReference type="SUPFAM" id="SSF55729">
    <property type="entry name" value="Acyl-CoA N-acyltransferases (Nat)"/>
    <property type="match status" value="1"/>
</dbReference>
<protein>
    <submittedName>
        <fullName evidence="4">N-acetyltransferase</fullName>
    </submittedName>
</protein>
<dbReference type="PANTHER" id="PTHR43877">
    <property type="entry name" value="AMINOALKYLPHOSPHONATE N-ACETYLTRANSFERASE-RELATED-RELATED"/>
    <property type="match status" value="1"/>
</dbReference>
<evidence type="ECO:0000256" key="2">
    <source>
        <dbReference type="ARBA" id="ARBA00023315"/>
    </source>
</evidence>